<dbReference type="PANTHER" id="PTHR32322">
    <property type="entry name" value="INNER MEMBRANE TRANSPORTER"/>
    <property type="match status" value="1"/>
</dbReference>
<dbReference type="InterPro" id="IPR050638">
    <property type="entry name" value="AA-Vitamin_Transporters"/>
</dbReference>
<evidence type="ECO:0000313" key="7">
    <source>
        <dbReference type="EMBL" id="MFD1329706.1"/>
    </source>
</evidence>
<feature type="transmembrane region" description="Helical" evidence="5">
    <location>
        <begin position="158"/>
        <end position="181"/>
    </location>
</feature>
<feature type="transmembrane region" description="Helical" evidence="5">
    <location>
        <begin position="88"/>
        <end position="109"/>
    </location>
</feature>
<comment type="caution">
    <text evidence="7">The sequence shown here is derived from an EMBL/GenBank/DDBJ whole genome shotgun (WGS) entry which is preliminary data.</text>
</comment>
<dbReference type="SUPFAM" id="SSF103481">
    <property type="entry name" value="Multidrug resistance efflux transporter EmrE"/>
    <property type="match status" value="2"/>
</dbReference>
<feature type="transmembrane region" description="Helical" evidence="5">
    <location>
        <begin position="27"/>
        <end position="47"/>
    </location>
</feature>
<comment type="subcellular location">
    <subcellularLocation>
        <location evidence="1">Membrane</location>
        <topology evidence="1">Multi-pass membrane protein</topology>
    </subcellularLocation>
</comment>
<feature type="domain" description="EamA" evidence="6">
    <location>
        <begin position="29"/>
        <end position="150"/>
    </location>
</feature>
<evidence type="ECO:0000313" key="8">
    <source>
        <dbReference type="Proteomes" id="UP001597173"/>
    </source>
</evidence>
<sequence length="303" mass="31368">MDQRVGTSDTGEIGTAMRGVPSDRASLSSGVVFCLLSMSSVQIGSALSTDMIAAYGPFATSFLRLLFAALILMAVLRPPILSYSSAQWKSAILLGITMAAMTVCFYAAIERIPLGLTVAIEFLGPLAVASFGLIGWRLALPAAALVGVVLLCHNGESWSIDTVGLLLASGSGVGWGCYIILMQKSGRLFSGLEGLAMSLLVAAIACAPVGLLQVPNMMSPTVLSTMLGLAILVPLFPYALEMIALRRMPTTAFGILMSLEPAFGALSGFLILGQPLAPLQMLGTALVVAASAGVTISVNPERA</sequence>
<feature type="transmembrane region" description="Helical" evidence="5">
    <location>
        <begin position="279"/>
        <end position="298"/>
    </location>
</feature>
<dbReference type="PANTHER" id="PTHR32322:SF9">
    <property type="entry name" value="AMINO-ACID METABOLITE EFFLUX PUMP-RELATED"/>
    <property type="match status" value="1"/>
</dbReference>
<keyword evidence="4 5" id="KW-0472">Membrane</keyword>
<feature type="transmembrane region" description="Helical" evidence="5">
    <location>
        <begin position="252"/>
        <end position="273"/>
    </location>
</feature>
<dbReference type="Pfam" id="PF00892">
    <property type="entry name" value="EamA"/>
    <property type="match status" value="2"/>
</dbReference>
<feature type="transmembrane region" description="Helical" evidence="5">
    <location>
        <begin position="217"/>
        <end position="240"/>
    </location>
</feature>
<proteinExistence type="predicted"/>
<reference evidence="8" key="1">
    <citation type="journal article" date="2019" name="Int. J. Syst. Evol. Microbiol.">
        <title>The Global Catalogue of Microorganisms (GCM) 10K type strain sequencing project: providing services to taxonomists for standard genome sequencing and annotation.</title>
        <authorList>
            <consortium name="The Broad Institute Genomics Platform"/>
            <consortium name="The Broad Institute Genome Sequencing Center for Infectious Disease"/>
            <person name="Wu L."/>
            <person name="Ma J."/>
        </authorList>
    </citation>
    <scope>NUCLEOTIDE SEQUENCE [LARGE SCALE GENOMIC DNA]</scope>
    <source>
        <strain evidence="8">CCUG 55609</strain>
    </source>
</reference>
<keyword evidence="2 5" id="KW-0812">Transmembrane</keyword>
<evidence type="ECO:0000256" key="5">
    <source>
        <dbReference type="SAM" id="Phobius"/>
    </source>
</evidence>
<feature type="domain" description="EamA" evidence="6">
    <location>
        <begin position="163"/>
        <end position="294"/>
    </location>
</feature>
<dbReference type="Gene3D" id="1.10.3730.20">
    <property type="match status" value="1"/>
</dbReference>
<keyword evidence="8" id="KW-1185">Reference proteome</keyword>
<evidence type="ECO:0000256" key="2">
    <source>
        <dbReference type="ARBA" id="ARBA00022692"/>
    </source>
</evidence>
<protein>
    <submittedName>
        <fullName evidence="7">DMT family transporter</fullName>
    </submittedName>
</protein>
<evidence type="ECO:0000256" key="3">
    <source>
        <dbReference type="ARBA" id="ARBA00022989"/>
    </source>
</evidence>
<organism evidence="7 8">
    <name type="scientific">Mycoplana ramosa</name>
    <name type="common">Mycoplana bullata</name>
    <dbReference type="NCBI Taxonomy" id="40837"/>
    <lineage>
        <taxon>Bacteria</taxon>
        <taxon>Pseudomonadati</taxon>
        <taxon>Pseudomonadota</taxon>
        <taxon>Alphaproteobacteria</taxon>
        <taxon>Hyphomicrobiales</taxon>
        <taxon>Rhizobiaceae</taxon>
        <taxon>Mycoplana</taxon>
    </lineage>
</organism>
<dbReference type="EMBL" id="JBHTNF010000013">
    <property type="protein sequence ID" value="MFD1329706.1"/>
    <property type="molecule type" value="Genomic_DNA"/>
</dbReference>
<feature type="transmembrane region" description="Helical" evidence="5">
    <location>
        <begin position="54"/>
        <end position="76"/>
    </location>
</feature>
<dbReference type="Proteomes" id="UP001597173">
    <property type="component" value="Unassembled WGS sequence"/>
</dbReference>
<dbReference type="InterPro" id="IPR000620">
    <property type="entry name" value="EamA_dom"/>
</dbReference>
<dbReference type="RefSeq" id="WP_374840943.1">
    <property type="nucleotide sequence ID" value="NZ_JBHEEW010000017.1"/>
</dbReference>
<evidence type="ECO:0000259" key="6">
    <source>
        <dbReference type="Pfam" id="PF00892"/>
    </source>
</evidence>
<feature type="transmembrane region" description="Helical" evidence="5">
    <location>
        <begin position="116"/>
        <end position="138"/>
    </location>
</feature>
<dbReference type="InterPro" id="IPR037185">
    <property type="entry name" value="EmrE-like"/>
</dbReference>
<feature type="transmembrane region" description="Helical" evidence="5">
    <location>
        <begin position="188"/>
        <end position="211"/>
    </location>
</feature>
<name>A0ABW3Z0I3_MYCRA</name>
<gene>
    <name evidence="7" type="ORF">ACFQ33_17595</name>
</gene>
<accession>A0ABW3Z0I3</accession>
<evidence type="ECO:0000256" key="1">
    <source>
        <dbReference type="ARBA" id="ARBA00004141"/>
    </source>
</evidence>
<evidence type="ECO:0000256" key="4">
    <source>
        <dbReference type="ARBA" id="ARBA00023136"/>
    </source>
</evidence>
<keyword evidence="3 5" id="KW-1133">Transmembrane helix</keyword>